<gene>
    <name evidence="5" type="ORF">HLVA_06030</name>
</gene>
<accession>A0AAU9DSL4</accession>
<protein>
    <submittedName>
        <fullName evidence="5">AcrR family transcriptional regulator</fullName>
    </submittedName>
</protein>
<proteinExistence type="predicted"/>
<feature type="domain" description="HTH tetR-type" evidence="4">
    <location>
        <begin position="1"/>
        <end position="61"/>
    </location>
</feature>
<dbReference type="Gene3D" id="1.10.357.10">
    <property type="entry name" value="Tetracycline Repressor, domain 2"/>
    <property type="match status" value="1"/>
</dbReference>
<evidence type="ECO:0000256" key="2">
    <source>
        <dbReference type="PROSITE-ProRule" id="PRU00335"/>
    </source>
</evidence>
<dbReference type="PROSITE" id="PS50977">
    <property type="entry name" value="HTH_TETR_2"/>
    <property type="match status" value="1"/>
</dbReference>
<dbReference type="SUPFAM" id="SSF46689">
    <property type="entry name" value="Homeodomain-like"/>
    <property type="match status" value="1"/>
</dbReference>
<evidence type="ECO:0000313" key="6">
    <source>
        <dbReference type="Proteomes" id="UP001321582"/>
    </source>
</evidence>
<dbReference type="RefSeq" id="WP_307904971.1">
    <property type="nucleotide sequence ID" value="NZ_AP027059.1"/>
</dbReference>
<name>A0AAU9DSL4_9FUSO</name>
<keyword evidence="6" id="KW-1185">Reference proteome</keyword>
<dbReference type="Pfam" id="PF00440">
    <property type="entry name" value="TetR_N"/>
    <property type="match status" value="1"/>
</dbReference>
<organism evidence="5 6">
    <name type="scientific">Haliovirga abyssi</name>
    <dbReference type="NCBI Taxonomy" id="2996794"/>
    <lineage>
        <taxon>Bacteria</taxon>
        <taxon>Fusobacteriati</taxon>
        <taxon>Fusobacteriota</taxon>
        <taxon>Fusobacteriia</taxon>
        <taxon>Fusobacteriales</taxon>
        <taxon>Haliovirgaceae</taxon>
        <taxon>Haliovirga</taxon>
    </lineage>
</organism>
<dbReference type="PANTHER" id="PTHR43479:SF11">
    <property type="entry name" value="ACREF_ENVCD OPERON REPRESSOR-RELATED"/>
    <property type="match status" value="1"/>
</dbReference>
<dbReference type="InterPro" id="IPR009057">
    <property type="entry name" value="Homeodomain-like_sf"/>
</dbReference>
<dbReference type="PRINTS" id="PR00455">
    <property type="entry name" value="HTHTETR"/>
</dbReference>
<reference evidence="5 6" key="1">
    <citation type="submission" date="2022-11" db="EMBL/GenBank/DDBJ databases">
        <title>Haliovirga abyssi gen. nov., sp. nov., a mesophilic fermentative bacterium isolated from the Iheya North hydrothermal field and the proposal of Haliovirgaceae fam. nov.</title>
        <authorList>
            <person name="Miyazaki U."/>
            <person name="Tame A."/>
            <person name="Miyazaki J."/>
            <person name="Takai K."/>
            <person name="Sawayama S."/>
            <person name="Kitajima M."/>
            <person name="Okamoto A."/>
            <person name="Nakagawa S."/>
        </authorList>
    </citation>
    <scope>NUCLEOTIDE SEQUENCE [LARGE SCALE GENOMIC DNA]</scope>
    <source>
        <strain evidence="5 6">IC12</strain>
    </source>
</reference>
<sequence>MDKKSEILQAAIKVFMRENYQNMKTAIIAKEAGVAEGTIYRYFKNKKEIFVEILNYYSKYIPEYLFENIKQKNDFETNLNILIDNYDKLSKEHKNFKKAYYKGLSEIEDERIKNILKFTLEDSFKRLENIFIWANNKKEGNFTKTSIEVITNTLWGLAEVIMKKEILGCEDVMEKDEISKMVKLIIKLK</sequence>
<feature type="coiled-coil region" evidence="3">
    <location>
        <begin position="72"/>
        <end position="99"/>
    </location>
</feature>
<dbReference type="GO" id="GO:0003677">
    <property type="term" value="F:DNA binding"/>
    <property type="evidence" value="ECO:0007669"/>
    <property type="project" value="UniProtKB-UniRule"/>
</dbReference>
<evidence type="ECO:0000259" key="4">
    <source>
        <dbReference type="PROSITE" id="PS50977"/>
    </source>
</evidence>
<dbReference type="KEGG" id="haby:HLVA_06030"/>
<evidence type="ECO:0000256" key="1">
    <source>
        <dbReference type="ARBA" id="ARBA00023125"/>
    </source>
</evidence>
<dbReference type="EMBL" id="AP027059">
    <property type="protein sequence ID" value="BDU50034.1"/>
    <property type="molecule type" value="Genomic_DNA"/>
</dbReference>
<dbReference type="InterPro" id="IPR050624">
    <property type="entry name" value="HTH-type_Tx_Regulator"/>
</dbReference>
<keyword evidence="3" id="KW-0175">Coiled coil</keyword>
<dbReference type="PANTHER" id="PTHR43479">
    <property type="entry name" value="ACREF/ENVCD OPERON REPRESSOR-RELATED"/>
    <property type="match status" value="1"/>
</dbReference>
<keyword evidence="1 2" id="KW-0238">DNA-binding</keyword>
<evidence type="ECO:0000313" key="5">
    <source>
        <dbReference type="EMBL" id="BDU50034.1"/>
    </source>
</evidence>
<dbReference type="Proteomes" id="UP001321582">
    <property type="component" value="Chromosome"/>
</dbReference>
<evidence type="ECO:0000256" key="3">
    <source>
        <dbReference type="SAM" id="Coils"/>
    </source>
</evidence>
<dbReference type="AlphaFoldDB" id="A0AAU9DSL4"/>
<dbReference type="InterPro" id="IPR001647">
    <property type="entry name" value="HTH_TetR"/>
</dbReference>
<feature type="DNA-binding region" description="H-T-H motif" evidence="2">
    <location>
        <begin position="24"/>
        <end position="43"/>
    </location>
</feature>